<keyword evidence="4 9" id="KW-0067">ATP-binding</keyword>
<dbReference type="GO" id="GO:0006434">
    <property type="term" value="P:seryl-tRNA aminoacylation"/>
    <property type="evidence" value="ECO:0007669"/>
    <property type="project" value="InterPro"/>
</dbReference>
<evidence type="ECO:0000256" key="2">
    <source>
        <dbReference type="ARBA" id="ARBA00022598"/>
    </source>
</evidence>
<evidence type="ECO:0000256" key="8">
    <source>
        <dbReference type="PIRSR" id="PIRSR001529-1"/>
    </source>
</evidence>
<dbReference type="Gene3D" id="1.10.287.40">
    <property type="entry name" value="Serine-tRNA synthetase, tRNA binding domain"/>
    <property type="match status" value="1"/>
</dbReference>
<dbReference type="OMA" id="EQNCIDR"/>
<dbReference type="SUPFAM" id="SSF46589">
    <property type="entry name" value="tRNA-binding arm"/>
    <property type="match status" value="1"/>
</dbReference>
<keyword evidence="5" id="KW-0648">Protein biosynthesis</keyword>
<dbReference type="OrthoDB" id="10264585at2759"/>
<dbReference type="EMBL" id="CM035435">
    <property type="protein sequence ID" value="KAH7291005.1"/>
    <property type="molecule type" value="Genomic_DNA"/>
</dbReference>
<evidence type="ECO:0000259" key="11">
    <source>
        <dbReference type="PROSITE" id="PS50862"/>
    </source>
</evidence>
<dbReference type="GO" id="GO:0005737">
    <property type="term" value="C:cytoplasm"/>
    <property type="evidence" value="ECO:0007669"/>
    <property type="project" value="UniProtKB-ARBA"/>
</dbReference>
<dbReference type="InterPro" id="IPR042103">
    <property type="entry name" value="SerRS_1_N_sf"/>
</dbReference>
<evidence type="ECO:0000256" key="6">
    <source>
        <dbReference type="ARBA" id="ARBA00023146"/>
    </source>
</evidence>
<dbReference type="PROSITE" id="PS50862">
    <property type="entry name" value="AA_TRNA_LIGASE_II"/>
    <property type="match status" value="1"/>
</dbReference>
<accession>A0A8T2R3W0</accession>
<dbReference type="Pfam" id="PF00587">
    <property type="entry name" value="tRNA-synt_2b"/>
    <property type="match status" value="1"/>
</dbReference>
<dbReference type="EMBL" id="CM035435">
    <property type="protein sequence ID" value="KAH7291008.1"/>
    <property type="molecule type" value="Genomic_DNA"/>
</dbReference>
<dbReference type="PANTHER" id="PTHR11778">
    <property type="entry name" value="SERYL-TRNA SYNTHETASE"/>
    <property type="match status" value="1"/>
</dbReference>
<feature type="coiled-coil region" evidence="10">
    <location>
        <begin position="165"/>
        <end position="199"/>
    </location>
</feature>
<dbReference type="GO" id="GO:0004828">
    <property type="term" value="F:serine-tRNA ligase activity"/>
    <property type="evidence" value="ECO:0007669"/>
    <property type="project" value="UniProtKB-EC"/>
</dbReference>
<feature type="binding site" evidence="8">
    <location>
        <position position="488"/>
    </location>
    <ligand>
        <name>L-serine</name>
        <dbReference type="ChEBI" id="CHEBI:33384"/>
    </ligand>
</feature>
<gene>
    <name evidence="12" type="ORF">KP509_30G073100</name>
</gene>
<dbReference type="PRINTS" id="PR00981">
    <property type="entry name" value="TRNASYNTHSER"/>
</dbReference>
<evidence type="ECO:0000256" key="9">
    <source>
        <dbReference type="PIRSR" id="PIRSR001529-2"/>
    </source>
</evidence>
<dbReference type="AlphaFoldDB" id="A0A8T2R3W0"/>
<dbReference type="SUPFAM" id="SSF55681">
    <property type="entry name" value="Class II aaRS and biotin synthetases"/>
    <property type="match status" value="1"/>
</dbReference>
<dbReference type="CDD" id="cd00770">
    <property type="entry name" value="SerRS_core"/>
    <property type="match status" value="1"/>
</dbReference>
<evidence type="ECO:0000313" key="12">
    <source>
        <dbReference type="EMBL" id="KAH7291006.1"/>
    </source>
</evidence>
<feature type="binding site" evidence="8">
    <location>
        <position position="357"/>
    </location>
    <ligand>
        <name>L-serine</name>
        <dbReference type="ChEBI" id="CHEBI:33384"/>
    </ligand>
</feature>
<organism evidence="12 13">
    <name type="scientific">Ceratopteris richardii</name>
    <name type="common">Triangle waterfern</name>
    <dbReference type="NCBI Taxonomy" id="49495"/>
    <lineage>
        <taxon>Eukaryota</taxon>
        <taxon>Viridiplantae</taxon>
        <taxon>Streptophyta</taxon>
        <taxon>Embryophyta</taxon>
        <taxon>Tracheophyta</taxon>
        <taxon>Polypodiopsida</taxon>
        <taxon>Polypodiidae</taxon>
        <taxon>Polypodiales</taxon>
        <taxon>Pteridineae</taxon>
        <taxon>Pteridaceae</taxon>
        <taxon>Parkerioideae</taxon>
        <taxon>Ceratopteris</taxon>
    </lineage>
</organism>
<dbReference type="InterPro" id="IPR002314">
    <property type="entry name" value="aa-tRNA-synt_IIb"/>
</dbReference>
<sequence length="533" mass="59557">MATSSLELLARSWRQQAMPLHHSLSILRPKVLTEFLSCEVVHSRIHFHRIPYACKKVPCMYQRSVRCSSSAAVETPVTSASAPVNSGGSDPGAPTWRASLDFKWIRENRDAIAQNIQNRNSSADVDLVVQLYDKSISVGHEVEKLRTERNRVANAMKGKLDPGKRQELIEEGKRLKDALTDLEADLSLLSEQLQREGQKIPNMTHPQVAVGSEAAATVHKMVGSKREFDFPVKNHVELGESLELMDFEAAAEVSGTKFYYLKNEGMLLELALVNWALSELVKRGFVPYSTPDLVRSSVIEKCGFQPRGSNTQVYSVEGTDLCLAGTAEILLGGLYMDQILSEKQLPLKLVAFSHCFRTEAGAAGSATRGLYRVHQFSKLEMFVICKPEDSERFHEELISIEEELFSSLGLHFKILDMPTEDLGAPAYRKYDFEAWMPGLDRYGEISSASNCTDYQSRRLSIRYRPTDDIILPTGKKGKAPLQFAHTLNATAVAVPRMIVSILENFQQSDGSILIPKVLQPYMSGRELICRKSN</sequence>
<feature type="binding site" evidence="8">
    <location>
        <position position="380"/>
    </location>
    <ligand>
        <name>L-serine</name>
        <dbReference type="ChEBI" id="CHEBI:33384"/>
    </ligand>
</feature>
<feature type="binding site" evidence="9">
    <location>
        <begin position="373"/>
        <end position="376"/>
    </location>
    <ligand>
        <name>ATP</name>
        <dbReference type="ChEBI" id="CHEBI:30616"/>
    </ligand>
</feature>
<feature type="binding site" evidence="9">
    <location>
        <begin position="357"/>
        <end position="359"/>
    </location>
    <ligand>
        <name>ATP</name>
        <dbReference type="ChEBI" id="CHEBI:30616"/>
    </ligand>
</feature>
<dbReference type="InterPro" id="IPR006195">
    <property type="entry name" value="aa-tRNA-synth_II"/>
</dbReference>
<feature type="binding site" evidence="8">
    <location>
        <position position="326"/>
    </location>
    <ligand>
        <name>L-serine</name>
        <dbReference type="ChEBI" id="CHEBI:33384"/>
    </ligand>
</feature>
<proteinExistence type="predicted"/>
<comment type="caution">
    <text evidence="12">The sequence shown here is derived from an EMBL/GenBank/DDBJ whole genome shotgun (WGS) entry which is preliminary data.</text>
</comment>
<dbReference type="EMBL" id="CM035435">
    <property type="protein sequence ID" value="KAH7291006.1"/>
    <property type="molecule type" value="Genomic_DNA"/>
</dbReference>
<feature type="site" description="Important for serine binding" evidence="8">
    <location>
        <position position="490"/>
    </location>
</feature>
<keyword evidence="6" id="KW-0030">Aminoacyl-tRNA synthetase</keyword>
<dbReference type="NCBIfam" id="TIGR00414">
    <property type="entry name" value="serS"/>
    <property type="match status" value="1"/>
</dbReference>
<keyword evidence="2" id="KW-0436">Ligase</keyword>
<keyword evidence="10" id="KW-0175">Coiled coil</keyword>
<evidence type="ECO:0000256" key="7">
    <source>
        <dbReference type="ARBA" id="ARBA00031113"/>
    </source>
</evidence>
<protein>
    <recommendedName>
        <fullName evidence="1">serine--tRNA ligase</fullName>
        <ecNumber evidence="1">6.1.1.11</ecNumber>
    </recommendedName>
    <alternativeName>
        <fullName evidence="7">Seryl-tRNA synthetase</fullName>
    </alternativeName>
</protein>
<reference evidence="12" key="1">
    <citation type="submission" date="2021-08" db="EMBL/GenBank/DDBJ databases">
        <title>WGS assembly of Ceratopteris richardii.</title>
        <authorList>
            <person name="Marchant D.B."/>
            <person name="Chen G."/>
            <person name="Jenkins J."/>
            <person name="Shu S."/>
            <person name="Leebens-Mack J."/>
            <person name="Grimwood J."/>
            <person name="Schmutz J."/>
            <person name="Soltis P."/>
            <person name="Soltis D."/>
            <person name="Chen Z.-H."/>
        </authorList>
    </citation>
    <scope>NUCLEOTIDE SEQUENCE</scope>
    <source>
        <strain evidence="12">Whitten #5841</strain>
        <tissue evidence="12">Leaf</tissue>
    </source>
</reference>
<evidence type="ECO:0000256" key="1">
    <source>
        <dbReference type="ARBA" id="ARBA00012840"/>
    </source>
</evidence>
<dbReference type="InterPro" id="IPR015866">
    <property type="entry name" value="Ser-tRNA-synth_1_N"/>
</dbReference>
<dbReference type="InterPro" id="IPR010978">
    <property type="entry name" value="tRNA-bd_arm"/>
</dbReference>
<dbReference type="GO" id="GO:0005524">
    <property type="term" value="F:ATP binding"/>
    <property type="evidence" value="ECO:0007669"/>
    <property type="project" value="UniProtKB-KW"/>
</dbReference>
<dbReference type="Proteomes" id="UP000825935">
    <property type="component" value="Chromosome 30"/>
</dbReference>
<evidence type="ECO:0000313" key="13">
    <source>
        <dbReference type="Proteomes" id="UP000825935"/>
    </source>
</evidence>
<name>A0A8T2R3W0_CERRI</name>
<keyword evidence="13" id="KW-1185">Reference proteome</keyword>
<dbReference type="FunFam" id="3.30.930.10:FF:000055">
    <property type="entry name" value="Serine--tRNA ligase"/>
    <property type="match status" value="1"/>
</dbReference>
<feature type="binding site" evidence="9">
    <location>
        <begin position="444"/>
        <end position="447"/>
    </location>
    <ligand>
        <name>ATP</name>
        <dbReference type="ChEBI" id="CHEBI:30616"/>
    </ligand>
</feature>
<evidence type="ECO:0000256" key="5">
    <source>
        <dbReference type="ARBA" id="ARBA00022917"/>
    </source>
</evidence>
<dbReference type="EC" id="6.1.1.11" evidence="1"/>
<evidence type="ECO:0000256" key="10">
    <source>
        <dbReference type="SAM" id="Coils"/>
    </source>
</evidence>
<evidence type="ECO:0000256" key="4">
    <source>
        <dbReference type="ARBA" id="ARBA00022840"/>
    </source>
</evidence>
<dbReference type="InterPro" id="IPR002317">
    <property type="entry name" value="Ser-tRNA-ligase_type_1"/>
</dbReference>
<dbReference type="Gene3D" id="3.30.930.10">
    <property type="entry name" value="Bira Bifunctional Protein, Domain 2"/>
    <property type="match status" value="1"/>
</dbReference>
<dbReference type="InterPro" id="IPR033729">
    <property type="entry name" value="SerRS_core"/>
</dbReference>
<evidence type="ECO:0000256" key="3">
    <source>
        <dbReference type="ARBA" id="ARBA00022741"/>
    </source>
</evidence>
<keyword evidence="3" id="KW-0547">Nucleotide-binding</keyword>
<dbReference type="PIRSF" id="PIRSF001529">
    <property type="entry name" value="Ser-tRNA-synth_IIa"/>
    <property type="match status" value="1"/>
</dbReference>
<dbReference type="Pfam" id="PF02403">
    <property type="entry name" value="Seryl_tRNA_N"/>
    <property type="match status" value="1"/>
</dbReference>
<feature type="domain" description="Aminoacyl-transfer RNA synthetases class-II family profile" evidence="11">
    <location>
        <begin position="234"/>
        <end position="515"/>
    </location>
</feature>
<dbReference type="InterPro" id="IPR045864">
    <property type="entry name" value="aa-tRNA-synth_II/BPL/LPL"/>
</dbReference>